<keyword evidence="7" id="KW-0472">Membrane</keyword>
<organism evidence="9 10">
    <name type="scientific">Quercus suber</name>
    <name type="common">Cork oak</name>
    <dbReference type="NCBI Taxonomy" id="58331"/>
    <lineage>
        <taxon>Eukaryota</taxon>
        <taxon>Viridiplantae</taxon>
        <taxon>Streptophyta</taxon>
        <taxon>Embryophyta</taxon>
        <taxon>Tracheophyta</taxon>
        <taxon>Spermatophyta</taxon>
        <taxon>Magnoliopsida</taxon>
        <taxon>eudicotyledons</taxon>
        <taxon>Gunneridae</taxon>
        <taxon>Pentapetalae</taxon>
        <taxon>rosids</taxon>
        <taxon>fabids</taxon>
        <taxon>Fagales</taxon>
        <taxon>Fagaceae</taxon>
        <taxon>Quercus</taxon>
    </lineage>
</organism>
<evidence type="ECO:0000256" key="3">
    <source>
        <dbReference type="ARBA" id="ARBA00023125"/>
    </source>
</evidence>
<dbReference type="EMBL" id="PKMF04000757">
    <property type="protein sequence ID" value="KAK7820010.1"/>
    <property type="molecule type" value="Genomic_DNA"/>
</dbReference>
<dbReference type="AlphaFoldDB" id="A0AAW0IZF7"/>
<keyword evidence="5" id="KW-0539">Nucleus</keyword>
<comment type="subcellular location">
    <subcellularLocation>
        <location evidence="1">Nucleus</location>
    </subcellularLocation>
</comment>
<dbReference type="Pfam" id="PF02362">
    <property type="entry name" value="B3"/>
    <property type="match status" value="1"/>
</dbReference>
<dbReference type="InterPro" id="IPR015300">
    <property type="entry name" value="DNA-bd_pseudobarrel_sf"/>
</dbReference>
<evidence type="ECO:0000259" key="8">
    <source>
        <dbReference type="PROSITE" id="PS50863"/>
    </source>
</evidence>
<dbReference type="Proteomes" id="UP000237347">
    <property type="component" value="Unassembled WGS sequence"/>
</dbReference>
<feature type="region of interest" description="Disordered" evidence="6">
    <location>
        <begin position="391"/>
        <end position="415"/>
    </location>
</feature>
<keyword evidence="10" id="KW-1185">Reference proteome</keyword>
<dbReference type="InterPro" id="IPR003340">
    <property type="entry name" value="B3_DNA-bd"/>
</dbReference>
<evidence type="ECO:0000256" key="2">
    <source>
        <dbReference type="ARBA" id="ARBA00023015"/>
    </source>
</evidence>
<dbReference type="CDD" id="cd10017">
    <property type="entry name" value="B3_DNA"/>
    <property type="match status" value="1"/>
</dbReference>
<accession>A0AAW0IZF7</accession>
<dbReference type="Gene3D" id="2.40.330.10">
    <property type="entry name" value="DNA-binding pseudobarrel domain"/>
    <property type="match status" value="2"/>
</dbReference>
<protein>
    <submittedName>
        <fullName evidence="9">B3 domain-containing protein</fullName>
    </submittedName>
</protein>
<keyword evidence="2" id="KW-0805">Transcription regulation</keyword>
<gene>
    <name evidence="9" type="ORF">CFP56_039296</name>
</gene>
<evidence type="ECO:0000313" key="9">
    <source>
        <dbReference type="EMBL" id="KAK7820010.1"/>
    </source>
</evidence>
<keyword evidence="7" id="KW-0812">Transmembrane</keyword>
<proteinExistence type="predicted"/>
<comment type="caution">
    <text evidence="9">The sequence shown here is derived from an EMBL/GenBank/DDBJ whole genome shotgun (WGS) entry which is preliminary data.</text>
</comment>
<dbReference type="PANTHER" id="PTHR31920:SF108">
    <property type="entry name" value="B3 DOMAIN-CONTAINING TRANSCRIPTION FACTOR VRN1-LIKE"/>
    <property type="match status" value="1"/>
</dbReference>
<feature type="transmembrane region" description="Helical" evidence="7">
    <location>
        <begin position="15"/>
        <end position="43"/>
    </location>
</feature>
<evidence type="ECO:0000256" key="1">
    <source>
        <dbReference type="ARBA" id="ARBA00004123"/>
    </source>
</evidence>
<sequence>MPQALREGKLTKFTFPIMVLILTAQLKFSLIFTKLAFVFKFVFLQRIPKKFISEYGVDLSDMAFLTIPNGTKWKVKLIKHNGEVCFQNGWCKFASCHALTLGNLLVFRYEGNLEFSVLIFDATATEINYPTAEVQVSRMEDNESDDNSLEIIDDFMPSRKKGEKPPIPCPLPHKKAKTNPSSSKLEAGDTHFRPELTTSKGSMLEKSKMVFGELVDFESVFTINFMYITSYFHVISGSAHRVGGVAKNLMRANALKSENLLFTVIIHPSYINGKDRAVSFLSSTYFWILEMQLPLTLIFHRSIRKHVAETYPMALSTTYREKALPRTTPKELKVVDRLWPVKLYVYEAKYLSCVISAGWSAFASRRCFFVLLIPDRVSTADHQLVMAPKRAKRGKSKAASEPEVSTTGDVPYEDMHGDPTAAVAKDSDDEVDVDTAIAAHTGPRPPFLRAMMETIMTTQTTHGQVLYGLLTDVAALQADLADYRRPDPPSPTSNS</sequence>
<feature type="domain" description="TF-B3" evidence="8">
    <location>
        <begin position="47"/>
        <end position="123"/>
    </location>
</feature>
<dbReference type="SUPFAM" id="SSF101936">
    <property type="entry name" value="DNA-binding pseudobarrel domain"/>
    <property type="match status" value="1"/>
</dbReference>
<dbReference type="InterPro" id="IPR050655">
    <property type="entry name" value="Plant_B3_domain"/>
</dbReference>
<evidence type="ECO:0000256" key="7">
    <source>
        <dbReference type="SAM" id="Phobius"/>
    </source>
</evidence>
<dbReference type="PROSITE" id="PS50863">
    <property type="entry name" value="B3"/>
    <property type="match status" value="1"/>
</dbReference>
<dbReference type="PANTHER" id="PTHR31920">
    <property type="entry name" value="B3 DOMAIN-CONTAINING"/>
    <property type="match status" value="1"/>
</dbReference>
<reference evidence="9 10" key="1">
    <citation type="journal article" date="2018" name="Sci. Data">
        <title>The draft genome sequence of cork oak.</title>
        <authorList>
            <person name="Ramos A.M."/>
            <person name="Usie A."/>
            <person name="Barbosa P."/>
            <person name="Barros P.M."/>
            <person name="Capote T."/>
            <person name="Chaves I."/>
            <person name="Simoes F."/>
            <person name="Abreu I."/>
            <person name="Carrasquinho I."/>
            <person name="Faro C."/>
            <person name="Guimaraes J.B."/>
            <person name="Mendonca D."/>
            <person name="Nobrega F."/>
            <person name="Rodrigues L."/>
            <person name="Saibo N.J.M."/>
            <person name="Varela M.C."/>
            <person name="Egas C."/>
            <person name="Matos J."/>
            <person name="Miguel C.M."/>
            <person name="Oliveira M.M."/>
            <person name="Ricardo C.P."/>
            <person name="Goncalves S."/>
        </authorList>
    </citation>
    <scope>NUCLEOTIDE SEQUENCE [LARGE SCALE GENOMIC DNA]</scope>
    <source>
        <strain evidence="10">cv. HL8</strain>
    </source>
</reference>
<evidence type="ECO:0000313" key="10">
    <source>
        <dbReference type="Proteomes" id="UP000237347"/>
    </source>
</evidence>
<feature type="region of interest" description="Disordered" evidence="6">
    <location>
        <begin position="157"/>
        <end position="188"/>
    </location>
</feature>
<keyword evidence="7" id="KW-1133">Transmembrane helix</keyword>
<evidence type="ECO:0000256" key="6">
    <source>
        <dbReference type="SAM" id="MobiDB-lite"/>
    </source>
</evidence>
<keyword evidence="4" id="KW-0804">Transcription</keyword>
<evidence type="ECO:0000256" key="4">
    <source>
        <dbReference type="ARBA" id="ARBA00023163"/>
    </source>
</evidence>
<dbReference type="GO" id="GO:0003677">
    <property type="term" value="F:DNA binding"/>
    <property type="evidence" value="ECO:0007669"/>
    <property type="project" value="UniProtKB-KW"/>
</dbReference>
<dbReference type="GO" id="GO:0005634">
    <property type="term" value="C:nucleus"/>
    <property type="evidence" value="ECO:0007669"/>
    <property type="project" value="UniProtKB-SubCell"/>
</dbReference>
<name>A0AAW0IZF7_QUESU</name>
<dbReference type="SMART" id="SM01019">
    <property type="entry name" value="B3"/>
    <property type="match status" value="1"/>
</dbReference>
<evidence type="ECO:0000256" key="5">
    <source>
        <dbReference type="ARBA" id="ARBA00023242"/>
    </source>
</evidence>
<keyword evidence="3" id="KW-0238">DNA-binding</keyword>